<dbReference type="RefSeq" id="WP_251803320.1">
    <property type="nucleotide sequence ID" value="NZ_JAMQOL010000062.1"/>
</dbReference>
<dbReference type="InterPro" id="IPR036444">
    <property type="entry name" value="PLipase_A2_dom_sf"/>
</dbReference>
<evidence type="ECO:0000313" key="2">
    <source>
        <dbReference type="EMBL" id="MCM4083621.1"/>
    </source>
</evidence>
<sequence>MVTTLLIPQHGASAAEPSPQPAAQPEVQQIGPGIHLSADDSYRIFENDVPAGLMGRSHAVAGQDGNTSRARDAPVGRPDLKVFGPSWEARFLGGQLNRRLTPGSREITTTDLVSNKSFRYKLTRSIAGADGGNTRTYLAIDGSTLVETTKSDALTGRSNKTLVETLNVDLTTTQPGDDAFVDESGKPIPAPGLQPSYTWKQVSSGDWRITAVGNKAHKGSTISYDRLGRVSTISEPVRGDTPARSLNVNYATVTTASGARLGDVSGQAKDITLTVGQTARTLARYFYDSSTLLREVTNPAAGTDLNNYTYDSNGRVSTVVTDGGARWALTYTSNAVVPQARQTGWEATDGEFSAMASSPSYCNTASSWMYGVACSTHSVAHYGWRGPVVKFTGGIPVVGLNHDHCTSAPDNPFGFDFNPACDSHDFGYGIIGNSYFPGFPQYLDRGQKGGVDAEFYNMLYNFICPKYGSSTSACRGTAWVYYTAVGLGGNPVNGARATGCTVCRLDHEPSGPLNAG</sequence>
<dbReference type="Gene3D" id="1.20.90.10">
    <property type="entry name" value="Phospholipase A2 domain"/>
    <property type="match status" value="1"/>
</dbReference>
<reference evidence="2 3" key="1">
    <citation type="submission" date="2022-06" db="EMBL/GenBank/DDBJ databases">
        <title>Actinoplanes abujensis sp. nov., isolated from Nigerian arid soil.</title>
        <authorList>
            <person name="Ding P."/>
        </authorList>
    </citation>
    <scope>NUCLEOTIDE SEQUENCE [LARGE SCALE GENOMIC DNA]</scope>
    <source>
        <strain evidence="3">TRM88002</strain>
    </source>
</reference>
<dbReference type="EMBL" id="JAMQOL010000062">
    <property type="protein sequence ID" value="MCM4083621.1"/>
    <property type="molecule type" value="Genomic_DNA"/>
</dbReference>
<evidence type="ECO:0000313" key="3">
    <source>
        <dbReference type="Proteomes" id="UP001523216"/>
    </source>
</evidence>
<evidence type="ECO:0000256" key="1">
    <source>
        <dbReference type="SAM" id="MobiDB-lite"/>
    </source>
</evidence>
<protein>
    <submittedName>
        <fullName evidence="2">Phospholipase</fullName>
    </submittedName>
</protein>
<gene>
    <name evidence="2" type="ORF">LXN57_39340</name>
</gene>
<feature type="compositionally biased region" description="Low complexity" evidence="1">
    <location>
        <begin position="12"/>
        <end position="26"/>
    </location>
</feature>
<comment type="caution">
    <text evidence="2">The sequence shown here is derived from an EMBL/GenBank/DDBJ whole genome shotgun (WGS) entry which is preliminary data.</text>
</comment>
<dbReference type="InterPro" id="IPR015141">
    <property type="entry name" value="PLipase_A2_prok/fun"/>
</dbReference>
<dbReference type="Pfam" id="PF09056">
    <property type="entry name" value="Phospholip_A2_3"/>
    <property type="match status" value="1"/>
</dbReference>
<name>A0ABT0YC48_9ACTN</name>
<dbReference type="SUPFAM" id="SSF48619">
    <property type="entry name" value="Phospholipase A2, PLA2"/>
    <property type="match status" value="1"/>
</dbReference>
<keyword evidence="3" id="KW-1185">Reference proteome</keyword>
<accession>A0ABT0YC48</accession>
<dbReference type="Proteomes" id="UP001523216">
    <property type="component" value="Unassembled WGS sequence"/>
</dbReference>
<feature type="region of interest" description="Disordered" evidence="1">
    <location>
        <begin position="1"/>
        <end position="26"/>
    </location>
</feature>
<proteinExistence type="predicted"/>
<organism evidence="2 3">
    <name type="scientific">Paractinoplanes hotanensis</name>
    <dbReference type="NCBI Taxonomy" id="2906497"/>
    <lineage>
        <taxon>Bacteria</taxon>
        <taxon>Bacillati</taxon>
        <taxon>Actinomycetota</taxon>
        <taxon>Actinomycetes</taxon>
        <taxon>Micromonosporales</taxon>
        <taxon>Micromonosporaceae</taxon>
        <taxon>Paractinoplanes</taxon>
    </lineage>
</organism>